<dbReference type="Proteomes" id="UP000076858">
    <property type="component" value="Unassembled WGS sequence"/>
</dbReference>
<reference evidence="1 2" key="1">
    <citation type="submission" date="2016-03" db="EMBL/GenBank/DDBJ databases">
        <title>EvidentialGene: Evidence-directed Construction of Genes on Genomes.</title>
        <authorList>
            <person name="Gilbert D.G."/>
            <person name="Choi J.-H."/>
            <person name="Mockaitis K."/>
            <person name="Colbourne J."/>
            <person name="Pfrender M."/>
        </authorList>
    </citation>
    <scope>NUCLEOTIDE SEQUENCE [LARGE SCALE GENOMIC DNA]</scope>
    <source>
        <strain evidence="1 2">Xinb3</strain>
        <tissue evidence="1">Complete organism</tissue>
    </source>
</reference>
<organism evidence="1 2">
    <name type="scientific">Daphnia magna</name>
    <dbReference type="NCBI Taxonomy" id="35525"/>
    <lineage>
        <taxon>Eukaryota</taxon>
        <taxon>Metazoa</taxon>
        <taxon>Ecdysozoa</taxon>
        <taxon>Arthropoda</taxon>
        <taxon>Crustacea</taxon>
        <taxon>Branchiopoda</taxon>
        <taxon>Diplostraca</taxon>
        <taxon>Cladocera</taxon>
        <taxon>Anomopoda</taxon>
        <taxon>Daphniidae</taxon>
        <taxon>Daphnia</taxon>
    </lineage>
</organism>
<keyword evidence="2" id="KW-1185">Reference proteome</keyword>
<gene>
    <name evidence="1" type="ORF">APZ42_029074</name>
</gene>
<protein>
    <submittedName>
        <fullName evidence="1">Uncharacterized protein</fullName>
    </submittedName>
</protein>
<dbReference type="EMBL" id="LRGB01002512">
    <property type="protein sequence ID" value="KZS07255.1"/>
    <property type="molecule type" value="Genomic_DNA"/>
</dbReference>
<name>A0A164PY24_9CRUS</name>
<proteinExistence type="predicted"/>
<evidence type="ECO:0000313" key="2">
    <source>
        <dbReference type="Proteomes" id="UP000076858"/>
    </source>
</evidence>
<comment type="caution">
    <text evidence="1">The sequence shown here is derived from an EMBL/GenBank/DDBJ whole genome shotgun (WGS) entry which is preliminary data.</text>
</comment>
<dbReference type="AlphaFoldDB" id="A0A164PY24"/>
<sequence>MIHAKKEDISAINQRFFLTRSLDISTINLEVIHDKITILSAINPSQIVIDKSGDFTT</sequence>
<accession>A0A164PY24</accession>
<evidence type="ECO:0000313" key="1">
    <source>
        <dbReference type="EMBL" id="KZS07255.1"/>
    </source>
</evidence>